<accession>A0A346A3N3</accession>
<evidence type="ECO:0000259" key="1">
    <source>
        <dbReference type="Pfam" id="PF08241"/>
    </source>
</evidence>
<evidence type="ECO:0000313" key="3">
    <source>
        <dbReference type="Proteomes" id="UP000254889"/>
    </source>
</evidence>
<dbReference type="GO" id="GO:0008757">
    <property type="term" value="F:S-adenosylmethionine-dependent methyltransferase activity"/>
    <property type="evidence" value="ECO:0007669"/>
    <property type="project" value="InterPro"/>
</dbReference>
<dbReference type="Pfam" id="PF08241">
    <property type="entry name" value="Methyltransf_11"/>
    <property type="match status" value="1"/>
</dbReference>
<feature type="domain" description="Methyltransferase type 11" evidence="1">
    <location>
        <begin position="77"/>
        <end position="164"/>
    </location>
</feature>
<organism evidence="2 3">
    <name type="scientific">Pseudolabrys taiwanensis</name>
    <dbReference type="NCBI Taxonomy" id="331696"/>
    <lineage>
        <taxon>Bacteria</taxon>
        <taxon>Pseudomonadati</taxon>
        <taxon>Pseudomonadota</taxon>
        <taxon>Alphaproteobacteria</taxon>
        <taxon>Hyphomicrobiales</taxon>
        <taxon>Xanthobacteraceae</taxon>
        <taxon>Pseudolabrys</taxon>
    </lineage>
</organism>
<keyword evidence="2" id="KW-0808">Transferase</keyword>
<keyword evidence="3" id="KW-1185">Reference proteome</keyword>
<dbReference type="InterPro" id="IPR029063">
    <property type="entry name" value="SAM-dependent_MTases_sf"/>
</dbReference>
<sequence>MREINLLAKLPRGKRNLNARATAKTDEHIRISREYGEMYFDGPREYGYGGYRYDGRWVPVAQDMIAHFDLKPGDRVLDVGCAKGFLVKDFMIASPGLEAFGLDVSHYAMMKCEPEVIGRLHLGTATDLPFPDNSFKAAISLNTIHNFERKDAIIALKELQRVSGGRAFVQVDSYRTPEQKAVFEEWVLTAKFHDYPDGWIQLFKEAGYKGDYYWTIIE</sequence>
<dbReference type="GO" id="GO:0032259">
    <property type="term" value="P:methylation"/>
    <property type="evidence" value="ECO:0007669"/>
    <property type="project" value="UniProtKB-KW"/>
</dbReference>
<dbReference type="AlphaFoldDB" id="A0A346A3N3"/>
<dbReference type="KEGG" id="ptaw:DW352_00045"/>
<dbReference type="EMBL" id="CP031417">
    <property type="protein sequence ID" value="AXK83780.1"/>
    <property type="molecule type" value="Genomic_DNA"/>
</dbReference>
<keyword evidence="2" id="KW-0489">Methyltransferase</keyword>
<name>A0A346A3N3_9HYPH</name>
<dbReference type="Proteomes" id="UP000254889">
    <property type="component" value="Chromosome"/>
</dbReference>
<evidence type="ECO:0000313" key="2">
    <source>
        <dbReference type="EMBL" id="AXK83780.1"/>
    </source>
</evidence>
<reference evidence="2 3" key="1">
    <citation type="submission" date="2018-07" db="EMBL/GenBank/DDBJ databases">
        <authorList>
            <person name="Quirk P.G."/>
            <person name="Krulwich T.A."/>
        </authorList>
    </citation>
    <scope>NUCLEOTIDE SEQUENCE [LARGE SCALE GENOMIC DNA]</scope>
    <source>
        <strain evidence="2 3">CC-BB4</strain>
    </source>
</reference>
<protein>
    <submittedName>
        <fullName evidence="2">Methyltransferase domain-containing protein</fullName>
    </submittedName>
</protein>
<gene>
    <name evidence="2" type="ORF">DW352_00045</name>
</gene>
<dbReference type="RefSeq" id="WP_115694159.1">
    <property type="nucleotide sequence ID" value="NZ_CP031417.1"/>
</dbReference>
<dbReference type="InterPro" id="IPR013216">
    <property type="entry name" value="Methyltransf_11"/>
</dbReference>
<dbReference type="Gene3D" id="3.40.50.150">
    <property type="entry name" value="Vaccinia Virus protein VP39"/>
    <property type="match status" value="1"/>
</dbReference>
<dbReference type="CDD" id="cd02440">
    <property type="entry name" value="AdoMet_MTases"/>
    <property type="match status" value="1"/>
</dbReference>
<dbReference type="OrthoDB" id="9808140at2"/>
<dbReference type="SUPFAM" id="SSF53335">
    <property type="entry name" value="S-adenosyl-L-methionine-dependent methyltransferases"/>
    <property type="match status" value="1"/>
</dbReference>
<proteinExistence type="predicted"/>